<gene>
    <name evidence="3" type="ORF">FNE76_01500</name>
</gene>
<evidence type="ECO:0000259" key="2">
    <source>
        <dbReference type="SMART" id="SM00014"/>
    </source>
</evidence>
<accession>A0A553V2Q6</accession>
<feature type="transmembrane region" description="Helical" evidence="1">
    <location>
        <begin position="18"/>
        <end position="37"/>
    </location>
</feature>
<feature type="transmembrane region" description="Helical" evidence="1">
    <location>
        <begin position="147"/>
        <end position="170"/>
    </location>
</feature>
<comment type="caution">
    <text evidence="3">The sequence shown here is derived from an EMBL/GenBank/DDBJ whole genome shotgun (WGS) entry which is preliminary data.</text>
</comment>
<organism evidence="3 4">
    <name type="scientific">Helicobacter mehlei</name>
    <dbReference type="NCBI Taxonomy" id="2316080"/>
    <lineage>
        <taxon>Bacteria</taxon>
        <taxon>Pseudomonadati</taxon>
        <taxon>Campylobacterota</taxon>
        <taxon>Epsilonproteobacteria</taxon>
        <taxon>Campylobacterales</taxon>
        <taxon>Helicobacteraceae</taxon>
        <taxon>Helicobacter</taxon>
    </lineage>
</organism>
<reference evidence="3" key="2">
    <citation type="submission" date="2019-07" db="EMBL/GenBank/DDBJ databases">
        <authorList>
            <person name="Papic B."/>
        </authorList>
    </citation>
    <scope>NUCLEOTIDE SEQUENCE [LARGE SCALE GENOMIC DNA]</scope>
    <source>
        <strain evidence="3">L8b</strain>
    </source>
</reference>
<dbReference type="PANTHER" id="PTHR14969">
    <property type="entry name" value="SPHINGOSINE-1-PHOSPHATE PHOSPHOHYDROLASE"/>
    <property type="match status" value="1"/>
</dbReference>
<name>A0A553V2Q6_9HELI</name>
<feature type="transmembrane region" description="Helical" evidence="1">
    <location>
        <begin position="79"/>
        <end position="102"/>
    </location>
</feature>
<reference evidence="3" key="1">
    <citation type="submission" date="2019-07" db="EMBL/GenBank/DDBJ databases">
        <title>Helicobacter labacensis sp. nov., Helicobacter mehlei sp. nov. and Helicobacter vulpis sp. nov., isolated from gastric mucosa of red fox (Vulpis vulpis).</title>
        <authorList>
            <person name="Kusar D."/>
            <person name="Gruntar I."/>
            <person name="Pate M."/>
            <person name="Zajc U."/>
            <person name="Ocepek M."/>
        </authorList>
    </citation>
    <scope>NUCLEOTIDE SEQUENCE [LARGE SCALE GENOMIC DNA]</scope>
    <source>
        <strain evidence="3">L8b</strain>
    </source>
</reference>
<dbReference type="EMBL" id="VKGC01000002">
    <property type="protein sequence ID" value="TSA86674.1"/>
    <property type="molecule type" value="Genomic_DNA"/>
</dbReference>
<protein>
    <submittedName>
        <fullName evidence="3">Phosphatase PAP2 family protein</fullName>
    </submittedName>
</protein>
<dbReference type="Proteomes" id="UP000319322">
    <property type="component" value="Unassembled WGS sequence"/>
</dbReference>
<keyword evidence="1" id="KW-0812">Transmembrane</keyword>
<evidence type="ECO:0000313" key="4">
    <source>
        <dbReference type="Proteomes" id="UP000319322"/>
    </source>
</evidence>
<dbReference type="AlphaFoldDB" id="A0A553V2Q6"/>
<dbReference type="SUPFAM" id="SSF48317">
    <property type="entry name" value="Acid phosphatase/Vanadium-dependent haloperoxidase"/>
    <property type="match status" value="1"/>
</dbReference>
<feature type="domain" description="Phosphatidic acid phosphatase type 2/haloperoxidase" evidence="2">
    <location>
        <begin position="108"/>
        <end position="222"/>
    </location>
</feature>
<dbReference type="SMART" id="SM00014">
    <property type="entry name" value="acidPPc"/>
    <property type="match status" value="1"/>
</dbReference>
<dbReference type="InterPro" id="IPR000326">
    <property type="entry name" value="PAP2/HPO"/>
</dbReference>
<proteinExistence type="predicted"/>
<dbReference type="CDD" id="cd03392">
    <property type="entry name" value="PAP2_like_2"/>
    <property type="match status" value="1"/>
</dbReference>
<feature type="transmembrane region" description="Helical" evidence="1">
    <location>
        <begin position="176"/>
        <end position="195"/>
    </location>
</feature>
<evidence type="ECO:0000256" key="1">
    <source>
        <dbReference type="SAM" id="Phobius"/>
    </source>
</evidence>
<keyword evidence="1" id="KW-1133">Transmembrane helix</keyword>
<feature type="transmembrane region" description="Helical" evidence="1">
    <location>
        <begin position="207"/>
        <end position="226"/>
    </location>
</feature>
<dbReference type="PANTHER" id="PTHR14969:SF13">
    <property type="entry name" value="AT30094P"/>
    <property type="match status" value="1"/>
</dbReference>
<dbReference type="Pfam" id="PF01569">
    <property type="entry name" value="PAP2"/>
    <property type="match status" value="1"/>
</dbReference>
<dbReference type="InterPro" id="IPR036938">
    <property type="entry name" value="PAP2/HPO_sf"/>
</dbReference>
<keyword evidence="1" id="KW-0472">Membrane</keyword>
<dbReference type="Gene3D" id="1.20.144.10">
    <property type="entry name" value="Phosphatidic acid phosphatase type 2/haloperoxidase"/>
    <property type="match status" value="1"/>
</dbReference>
<keyword evidence="4" id="KW-1185">Reference proteome</keyword>
<evidence type="ECO:0000313" key="3">
    <source>
        <dbReference type="EMBL" id="TSA86674.1"/>
    </source>
</evidence>
<sequence>MGYQEIAGGVGIPKWDKFLWTLGGVLFLLLALEAVCVKQNSLWVRNLDAFVIELVRSHPPVPASVPEASHAFYFQAIKALTFFAQSQLVIAMALLVALFYAFQKRYVFGLWFVLSVSSGEIALKSFKEWIARTRPPTNGELYLAHGFSYPSGHALAASLFYGLLLLLVSLGNLNSVLKWGLCSVLFLWVCLMAYTRVYLGVHYPTDVLGGILMGMAWACWSVGVYTKWFKKI</sequence>